<dbReference type="InterPro" id="IPR036890">
    <property type="entry name" value="HATPase_C_sf"/>
</dbReference>
<evidence type="ECO:0000313" key="7">
    <source>
        <dbReference type="EMBL" id="SPF44723.1"/>
    </source>
</evidence>
<dbReference type="InterPro" id="IPR050482">
    <property type="entry name" value="Sensor_HK_TwoCompSys"/>
</dbReference>
<keyword evidence="5" id="KW-0472">Membrane</keyword>
<dbReference type="Pfam" id="PF02518">
    <property type="entry name" value="HATPase_c"/>
    <property type="match status" value="1"/>
</dbReference>
<evidence type="ECO:0000256" key="4">
    <source>
        <dbReference type="SAM" id="MobiDB-lite"/>
    </source>
</evidence>
<feature type="region of interest" description="Disordered" evidence="4">
    <location>
        <begin position="1"/>
        <end position="24"/>
    </location>
</feature>
<keyword evidence="3" id="KW-0902">Two-component regulatory system</keyword>
<feature type="transmembrane region" description="Helical" evidence="5">
    <location>
        <begin position="209"/>
        <end position="230"/>
    </location>
</feature>
<feature type="domain" description="Histidine kinase" evidence="6">
    <location>
        <begin position="264"/>
        <end position="456"/>
    </location>
</feature>
<protein>
    <submittedName>
        <fullName evidence="7">Integral membrane sensor signal transduction histidine kinase</fullName>
    </submittedName>
</protein>
<reference evidence="8" key="1">
    <citation type="submission" date="2018-02" db="EMBL/GenBank/DDBJ databases">
        <authorList>
            <person name="Hausmann B."/>
        </authorList>
    </citation>
    <scope>NUCLEOTIDE SEQUENCE [LARGE SCALE GENOMIC DNA]</scope>
    <source>
        <strain evidence="8">Peat soil MAG SbA1</strain>
    </source>
</reference>
<keyword evidence="5" id="KW-1133">Transmembrane helix</keyword>
<dbReference type="PANTHER" id="PTHR24421">
    <property type="entry name" value="NITRATE/NITRITE SENSOR PROTEIN NARX-RELATED"/>
    <property type="match status" value="1"/>
</dbReference>
<proteinExistence type="predicted"/>
<dbReference type="Pfam" id="PF07730">
    <property type="entry name" value="HisKA_3"/>
    <property type="match status" value="1"/>
</dbReference>
<dbReference type="PROSITE" id="PS50109">
    <property type="entry name" value="HIS_KIN"/>
    <property type="match status" value="1"/>
</dbReference>
<accession>A0A2U3KYM9</accession>
<evidence type="ECO:0000256" key="3">
    <source>
        <dbReference type="ARBA" id="ARBA00023012"/>
    </source>
</evidence>
<dbReference type="AlphaFoldDB" id="A0A2U3KYM9"/>
<dbReference type="GO" id="GO:0046983">
    <property type="term" value="F:protein dimerization activity"/>
    <property type="evidence" value="ECO:0007669"/>
    <property type="project" value="InterPro"/>
</dbReference>
<dbReference type="GO" id="GO:0000155">
    <property type="term" value="F:phosphorelay sensor kinase activity"/>
    <property type="evidence" value="ECO:0007669"/>
    <property type="project" value="InterPro"/>
</dbReference>
<sequence length="470" mass="52652">MTFRTAPLYARGVSRPSTPERSPDHSPTFGLLLGLIITLSAVVAYFVYTSWQVSGLRKLQTEMVDRNRKDSLQLLRIQNDLNSLAVAMRDMVSGDEPYPLTAWSAQFQRIRTDLDDAIRLESGLAAASRTPDQAAFLTSSFIQFWDAVDRVFALARDGKEKEAREQIQLSLQERQAALSTAVARALVQNTENEEQAGQRIVQIYDRVQFQVYIFLAATLLAILLSSLSIMRWNRRLFARLAEISERRSELAQKLIATQESTLRYISRELHDEFGQVLTAVGSMLRRAGTHAPEGSTLRADLQEVLETVQETLENVRSLSQALHPVMLDEAGLESTLDWYIPTVERQTGIAISYKKQGEPFAVDGEAGVHIYRVLQEALNNVARHAGTKQAWVRLRFLPDALELDVEDHGVGFESPNRRGIGLVAMRERSELMGGRISFTRPAEGGTLMHLAIPREKAEFYGKEDHSLAGG</sequence>
<evidence type="ECO:0000256" key="2">
    <source>
        <dbReference type="ARBA" id="ARBA00022777"/>
    </source>
</evidence>
<dbReference type="CDD" id="cd16917">
    <property type="entry name" value="HATPase_UhpB-NarQ-NarX-like"/>
    <property type="match status" value="1"/>
</dbReference>
<dbReference type="SMART" id="SM00387">
    <property type="entry name" value="HATPase_c"/>
    <property type="match status" value="1"/>
</dbReference>
<dbReference type="Gene3D" id="3.30.565.10">
    <property type="entry name" value="Histidine kinase-like ATPase, C-terminal domain"/>
    <property type="match status" value="1"/>
</dbReference>
<dbReference type="Proteomes" id="UP000238701">
    <property type="component" value="Unassembled WGS sequence"/>
</dbReference>
<evidence type="ECO:0000256" key="5">
    <source>
        <dbReference type="SAM" id="Phobius"/>
    </source>
</evidence>
<dbReference type="SUPFAM" id="SSF55874">
    <property type="entry name" value="ATPase domain of HSP90 chaperone/DNA topoisomerase II/histidine kinase"/>
    <property type="match status" value="1"/>
</dbReference>
<dbReference type="PANTHER" id="PTHR24421:SF58">
    <property type="entry name" value="SIGNAL TRANSDUCTION HISTIDINE-PROTEIN KINASE_PHOSPHATASE UHPB"/>
    <property type="match status" value="1"/>
</dbReference>
<keyword evidence="1" id="KW-0808">Transferase</keyword>
<evidence type="ECO:0000313" key="8">
    <source>
        <dbReference type="Proteomes" id="UP000238701"/>
    </source>
</evidence>
<dbReference type="Gene3D" id="1.20.5.1930">
    <property type="match status" value="1"/>
</dbReference>
<evidence type="ECO:0000259" key="6">
    <source>
        <dbReference type="PROSITE" id="PS50109"/>
    </source>
</evidence>
<dbReference type="InterPro" id="IPR005467">
    <property type="entry name" value="His_kinase_dom"/>
</dbReference>
<organism evidence="7 8">
    <name type="scientific">Candidatus Sulfotelmatobacter kueseliae</name>
    <dbReference type="NCBI Taxonomy" id="2042962"/>
    <lineage>
        <taxon>Bacteria</taxon>
        <taxon>Pseudomonadati</taxon>
        <taxon>Acidobacteriota</taxon>
        <taxon>Terriglobia</taxon>
        <taxon>Terriglobales</taxon>
        <taxon>Candidatus Korobacteraceae</taxon>
        <taxon>Candidatus Sulfotelmatobacter</taxon>
    </lineage>
</organism>
<dbReference type="GO" id="GO:0016020">
    <property type="term" value="C:membrane"/>
    <property type="evidence" value="ECO:0007669"/>
    <property type="project" value="InterPro"/>
</dbReference>
<keyword evidence="5" id="KW-0812">Transmembrane</keyword>
<evidence type="ECO:0000256" key="1">
    <source>
        <dbReference type="ARBA" id="ARBA00022679"/>
    </source>
</evidence>
<name>A0A2U3KYM9_9BACT</name>
<dbReference type="InterPro" id="IPR003594">
    <property type="entry name" value="HATPase_dom"/>
</dbReference>
<feature type="transmembrane region" description="Helical" evidence="5">
    <location>
        <begin position="29"/>
        <end position="48"/>
    </location>
</feature>
<keyword evidence="2 7" id="KW-0418">Kinase</keyword>
<dbReference type="EMBL" id="OMOD01000150">
    <property type="protein sequence ID" value="SPF44723.1"/>
    <property type="molecule type" value="Genomic_DNA"/>
</dbReference>
<gene>
    <name evidence="7" type="ORF">SBA1_550088</name>
</gene>
<dbReference type="InterPro" id="IPR011712">
    <property type="entry name" value="Sig_transdc_His_kin_sub3_dim/P"/>
</dbReference>